<dbReference type="EMBL" id="CP011390">
    <property type="protein sequence ID" value="ANE52405.1"/>
    <property type="molecule type" value="Genomic_DNA"/>
</dbReference>
<reference evidence="3 4" key="2">
    <citation type="journal article" date="2016" name="Int. J. Syst. Evol. Microbiol.">
        <title>Flavisolibacter tropicus sp. nov., isolated from tropical soil.</title>
        <authorList>
            <person name="Lee J.J."/>
            <person name="Kang M.S."/>
            <person name="Kim G.S."/>
            <person name="Lee C.S."/>
            <person name="Lim S."/>
            <person name="Lee J."/>
            <person name="Roh S.H."/>
            <person name="Kang H."/>
            <person name="Ha J.M."/>
            <person name="Bae S."/>
            <person name="Jung H.Y."/>
            <person name="Kim M.K."/>
        </authorList>
    </citation>
    <scope>NUCLEOTIDE SEQUENCE [LARGE SCALE GENOMIC DNA]</scope>
    <source>
        <strain evidence="3 4">LCS9</strain>
    </source>
</reference>
<dbReference type="AlphaFoldDB" id="A0A172TZ96"/>
<accession>A0A172TZ96</accession>
<dbReference type="InterPro" id="IPR018677">
    <property type="entry name" value="DUF2157"/>
</dbReference>
<dbReference type="Pfam" id="PF09925">
    <property type="entry name" value="DUF2157"/>
    <property type="match status" value="1"/>
</dbReference>
<dbReference type="KEGG" id="fla:SY85_19875"/>
<feature type="transmembrane region" description="Helical" evidence="1">
    <location>
        <begin position="131"/>
        <end position="150"/>
    </location>
</feature>
<organism evidence="3 4">
    <name type="scientific">Flavisolibacter tropicus</name>
    <dbReference type="NCBI Taxonomy" id="1492898"/>
    <lineage>
        <taxon>Bacteria</taxon>
        <taxon>Pseudomonadati</taxon>
        <taxon>Bacteroidota</taxon>
        <taxon>Chitinophagia</taxon>
        <taxon>Chitinophagales</taxon>
        <taxon>Chitinophagaceae</taxon>
        <taxon>Flavisolibacter</taxon>
    </lineage>
</organism>
<feature type="transmembrane region" description="Helical" evidence="1">
    <location>
        <begin position="185"/>
        <end position="204"/>
    </location>
</feature>
<feature type="transmembrane region" description="Helical" evidence="1">
    <location>
        <begin position="64"/>
        <end position="85"/>
    </location>
</feature>
<protein>
    <recommendedName>
        <fullName evidence="2">DUF2157 domain-containing protein</fullName>
    </recommendedName>
</protein>
<evidence type="ECO:0000256" key="1">
    <source>
        <dbReference type="SAM" id="Phobius"/>
    </source>
</evidence>
<keyword evidence="4" id="KW-1185">Reference proteome</keyword>
<feature type="transmembrane region" description="Helical" evidence="1">
    <location>
        <begin position="41"/>
        <end position="58"/>
    </location>
</feature>
<evidence type="ECO:0000313" key="3">
    <source>
        <dbReference type="EMBL" id="ANE52405.1"/>
    </source>
</evidence>
<feature type="transmembrane region" description="Helical" evidence="1">
    <location>
        <begin position="296"/>
        <end position="316"/>
    </location>
</feature>
<keyword evidence="1" id="KW-0812">Transmembrane</keyword>
<evidence type="ECO:0000259" key="2">
    <source>
        <dbReference type="Pfam" id="PF09925"/>
    </source>
</evidence>
<feature type="transmembrane region" description="Helical" evidence="1">
    <location>
        <begin position="105"/>
        <end position="125"/>
    </location>
</feature>
<dbReference type="STRING" id="1492898.SY85_19875"/>
<feature type="transmembrane region" description="Helical" evidence="1">
    <location>
        <begin position="265"/>
        <end position="284"/>
    </location>
</feature>
<feature type="domain" description="DUF2157" evidence="2">
    <location>
        <begin position="8"/>
        <end position="152"/>
    </location>
</feature>
<name>A0A172TZ96_9BACT</name>
<feature type="transmembrane region" description="Helical" evidence="1">
    <location>
        <begin position="216"/>
        <end position="234"/>
    </location>
</feature>
<dbReference type="OrthoDB" id="650263at2"/>
<dbReference type="RefSeq" id="WP_066406826.1">
    <property type="nucleotide sequence ID" value="NZ_CP011390.1"/>
</dbReference>
<keyword evidence="1" id="KW-0472">Membrane</keyword>
<feature type="transmembrane region" description="Helical" evidence="1">
    <location>
        <begin position="155"/>
        <end position="173"/>
    </location>
</feature>
<dbReference type="Proteomes" id="UP000077177">
    <property type="component" value="Chromosome"/>
</dbReference>
<feature type="transmembrane region" description="Helical" evidence="1">
    <location>
        <begin position="240"/>
        <end position="256"/>
    </location>
</feature>
<reference evidence="4" key="1">
    <citation type="submission" date="2015-01" db="EMBL/GenBank/DDBJ databases">
        <title>Flavisolibacter sp./LCS9/ whole genome sequencing.</title>
        <authorList>
            <person name="Kim M.K."/>
            <person name="Srinivasan S."/>
            <person name="Lee J.-J."/>
        </authorList>
    </citation>
    <scope>NUCLEOTIDE SEQUENCE [LARGE SCALE GENOMIC DNA]</scope>
    <source>
        <strain evidence="4">LCS9</strain>
    </source>
</reference>
<evidence type="ECO:0000313" key="4">
    <source>
        <dbReference type="Proteomes" id="UP000077177"/>
    </source>
</evidence>
<dbReference type="PATRIC" id="fig|1492898.3.peg.4327"/>
<keyword evidence="1" id="KW-1133">Transmembrane helix</keyword>
<sequence length="325" mass="37347">MNTSLFERLHAEELVSDPSLERVRAQARNPLFSVHYELKTILYLGVLLLSSGLGILIYKNIDTIGHLAVILFIMLVSTGCFTYCLKQKRPFSLGKVEAPNPFFDYVLLLGCLTFITLIGYTQVQYTVFGERFGLLFFIPMVVLFFSAYYFDHLGVLTMAITNLAAWCGITVTPDKILRENDFENGTVIITGLLLGAFLEAVAYFTKRFRIKAHFGFTYFNFAAHLLFISCLAAMFEFGDIYVVWFLVLMGITWYFYRKAIQERSFYFMLILTLYAYIGISYMVLRFLLNIDFSDAVIYMAILYFISSAIGLILFLINMNRKIKAL</sequence>
<gene>
    <name evidence="3" type="ORF">SY85_19875</name>
</gene>
<proteinExistence type="predicted"/>